<accession>A0ABQ1M223</accession>
<sequence length="86" mass="9915">MISNYLKTTLRHLWRNRLLTALNVWASPIAWWAMNKWLEDFAYRIDIEWWMFVLAGAVAVVIALLTVSGQAIRAAVANPVDSLRDE</sequence>
<gene>
    <name evidence="2" type="ORF">GCM10011386_22910</name>
</gene>
<protein>
    <recommendedName>
        <fullName evidence="4">FtsX-like permease family protein</fullName>
    </recommendedName>
</protein>
<keyword evidence="1" id="KW-0472">Membrane</keyword>
<feature type="transmembrane region" description="Helical" evidence="1">
    <location>
        <begin position="49"/>
        <end position="67"/>
    </location>
</feature>
<proteinExistence type="predicted"/>
<evidence type="ECO:0000256" key="1">
    <source>
        <dbReference type="SAM" id="Phobius"/>
    </source>
</evidence>
<evidence type="ECO:0008006" key="4">
    <source>
        <dbReference type="Google" id="ProtNLM"/>
    </source>
</evidence>
<organism evidence="2 3">
    <name type="scientific">Parapedobacter defluvii</name>
    <dbReference type="NCBI Taxonomy" id="2045106"/>
    <lineage>
        <taxon>Bacteria</taxon>
        <taxon>Pseudomonadati</taxon>
        <taxon>Bacteroidota</taxon>
        <taxon>Sphingobacteriia</taxon>
        <taxon>Sphingobacteriales</taxon>
        <taxon>Sphingobacteriaceae</taxon>
        <taxon>Parapedobacter</taxon>
    </lineage>
</organism>
<evidence type="ECO:0000313" key="3">
    <source>
        <dbReference type="Proteomes" id="UP000597338"/>
    </source>
</evidence>
<name>A0ABQ1M223_9SPHI</name>
<dbReference type="EMBL" id="BMIK01000007">
    <property type="protein sequence ID" value="GGC30311.1"/>
    <property type="molecule type" value="Genomic_DNA"/>
</dbReference>
<reference evidence="3" key="1">
    <citation type="journal article" date="2019" name="Int. J. Syst. Evol. Microbiol.">
        <title>The Global Catalogue of Microorganisms (GCM) 10K type strain sequencing project: providing services to taxonomists for standard genome sequencing and annotation.</title>
        <authorList>
            <consortium name="The Broad Institute Genomics Platform"/>
            <consortium name="The Broad Institute Genome Sequencing Center for Infectious Disease"/>
            <person name="Wu L."/>
            <person name="Ma J."/>
        </authorList>
    </citation>
    <scope>NUCLEOTIDE SEQUENCE [LARGE SCALE GENOMIC DNA]</scope>
    <source>
        <strain evidence="3">CGMCC 1.15342</strain>
    </source>
</reference>
<keyword evidence="3" id="KW-1185">Reference proteome</keyword>
<keyword evidence="1" id="KW-1133">Transmembrane helix</keyword>
<dbReference type="RefSeq" id="WP_229717541.1">
    <property type="nucleotide sequence ID" value="NZ_BMIK01000007.1"/>
</dbReference>
<evidence type="ECO:0000313" key="2">
    <source>
        <dbReference type="EMBL" id="GGC30311.1"/>
    </source>
</evidence>
<comment type="caution">
    <text evidence="2">The sequence shown here is derived from an EMBL/GenBank/DDBJ whole genome shotgun (WGS) entry which is preliminary data.</text>
</comment>
<feature type="transmembrane region" description="Helical" evidence="1">
    <location>
        <begin position="16"/>
        <end position="34"/>
    </location>
</feature>
<dbReference type="Proteomes" id="UP000597338">
    <property type="component" value="Unassembled WGS sequence"/>
</dbReference>
<keyword evidence="1" id="KW-0812">Transmembrane</keyword>